<gene>
    <name evidence="1" type="ORF">PXEA_LOCUS20416</name>
</gene>
<comment type="caution">
    <text evidence="1">The sequence shown here is derived from an EMBL/GenBank/DDBJ whole genome shotgun (WGS) entry which is preliminary data.</text>
</comment>
<evidence type="ECO:0000313" key="1">
    <source>
        <dbReference type="EMBL" id="VEL26976.1"/>
    </source>
</evidence>
<organism evidence="1 2">
    <name type="scientific">Protopolystoma xenopodis</name>
    <dbReference type="NCBI Taxonomy" id="117903"/>
    <lineage>
        <taxon>Eukaryota</taxon>
        <taxon>Metazoa</taxon>
        <taxon>Spiralia</taxon>
        <taxon>Lophotrochozoa</taxon>
        <taxon>Platyhelminthes</taxon>
        <taxon>Monogenea</taxon>
        <taxon>Polyopisthocotylea</taxon>
        <taxon>Polystomatidea</taxon>
        <taxon>Polystomatidae</taxon>
        <taxon>Protopolystoma</taxon>
    </lineage>
</organism>
<evidence type="ECO:0000313" key="2">
    <source>
        <dbReference type="Proteomes" id="UP000784294"/>
    </source>
</evidence>
<name>A0A448X3D7_9PLAT</name>
<protein>
    <submittedName>
        <fullName evidence="1">Uncharacterized protein</fullName>
    </submittedName>
</protein>
<sequence length="135" mass="14867">MPSGNYVTTGRRLGARVGVAHLDLLAEGLVTKDDTGCRQKYSSSGLDAVGQIDVLEPRPNTVWLESASCNQTMTLSLSGLKQNQRASSSRTDVRVQQQLTGLASPRRSGGPDFHNFQRFFGSRIICMYPEEFESR</sequence>
<keyword evidence="2" id="KW-1185">Reference proteome</keyword>
<proteinExistence type="predicted"/>
<accession>A0A448X3D7</accession>
<dbReference type="Proteomes" id="UP000784294">
    <property type="component" value="Unassembled WGS sequence"/>
</dbReference>
<dbReference type="EMBL" id="CAAALY010084034">
    <property type="protein sequence ID" value="VEL26976.1"/>
    <property type="molecule type" value="Genomic_DNA"/>
</dbReference>
<reference evidence="1" key="1">
    <citation type="submission" date="2018-11" db="EMBL/GenBank/DDBJ databases">
        <authorList>
            <consortium name="Pathogen Informatics"/>
        </authorList>
    </citation>
    <scope>NUCLEOTIDE SEQUENCE</scope>
</reference>
<dbReference type="AlphaFoldDB" id="A0A448X3D7"/>